<dbReference type="GO" id="GO:0015074">
    <property type="term" value="P:DNA integration"/>
    <property type="evidence" value="ECO:0007669"/>
    <property type="project" value="InterPro"/>
</dbReference>
<evidence type="ECO:0000313" key="8">
    <source>
        <dbReference type="EMBL" id="KAF7126011.1"/>
    </source>
</evidence>
<keyword evidence="1" id="KW-0064">Aspartyl protease</keyword>
<dbReference type="GO" id="GO:0005634">
    <property type="term" value="C:nucleus"/>
    <property type="evidence" value="ECO:0007669"/>
    <property type="project" value="UniProtKB-ARBA"/>
</dbReference>
<dbReference type="SUPFAM" id="SSF57756">
    <property type="entry name" value="Retrovirus zinc finger-like domains"/>
    <property type="match status" value="1"/>
</dbReference>
<dbReference type="SMART" id="SM00343">
    <property type="entry name" value="ZnF_C2HC"/>
    <property type="match status" value="1"/>
</dbReference>
<evidence type="ECO:0000256" key="4">
    <source>
        <dbReference type="SAM" id="Coils"/>
    </source>
</evidence>
<dbReference type="Proteomes" id="UP000630445">
    <property type="component" value="Unassembled WGS sequence"/>
</dbReference>
<evidence type="ECO:0000256" key="2">
    <source>
        <dbReference type="ARBA" id="ARBA00022884"/>
    </source>
</evidence>
<reference evidence="8" key="1">
    <citation type="submission" date="2020-06" db="EMBL/GenBank/DDBJ databases">
        <title>Draft genome sequences of strains closely related to Aspergillus parafelis and Aspergillus hiratsukae.</title>
        <authorList>
            <person name="Dos Santos R.A.C."/>
            <person name="Rivero-Menendez O."/>
            <person name="Steenwyk J.L."/>
            <person name="Mead M.E."/>
            <person name="Goldman G.H."/>
            <person name="Alastruey-Izquierdo A."/>
            <person name="Rokas A."/>
        </authorList>
    </citation>
    <scope>NUCLEOTIDE SEQUENCE</scope>
    <source>
        <strain evidence="8">CNM-CM5793</strain>
    </source>
</reference>
<keyword evidence="3" id="KW-0863">Zinc-finger</keyword>
<feature type="compositionally biased region" description="Basic and acidic residues" evidence="5">
    <location>
        <begin position="28"/>
        <end position="45"/>
    </location>
</feature>
<feature type="region of interest" description="Disordered" evidence="5">
    <location>
        <begin position="345"/>
        <end position="419"/>
    </location>
</feature>
<keyword evidence="4" id="KW-0175">Coiled coil</keyword>
<dbReference type="InterPro" id="IPR036875">
    <property type="entry name" value="Znf_CCHC_sf"/>
</dbReference>
<evidence type="ECO:0000259" key="7">
    <source>
        <dbReference type="PROSITE" id="PS50994"/>
    </source>
</evidence>
<accession>A0A8H6UHI0</accession>
<name>A0A8H6UHI0_9EURO</name>
<keyword evidence="3" id="KW-0479">Metal-binding</keyword>
<dbReference type="InterPro" id="IPR043502">
    <property type="entry name" value="DNA/RNA_pol_sf"/>
</dbReference>
<dbReference type="CDD" id="cd09272">
    <property type="entry name" value="RNase_HI_RT_Ty1"/>
    <property type="match status" value="1"/>
</dbReference>
<organism evidence="8 9">
    <name type="scientific">Aspergillus hiratsukae</name>
    <dbReference type="NCBI Taxonomy" id="1194566"/>
    <lineage>
        <taxon>Eukaryota</taxon>
        <taxon>Fungi</taxon>
        <taxon>Dikarya</taxon>
        <taxon>Ascomycota</taxon>
        <taxon>Pezizomycotina</taxon>
        <taxon>Eurotiomycetes</taxon>
        <taxon>Eurotiomycetidae</taxon>
        <taxon>Eurotiales</taxon>
        <taxon>Aspergillaceae</taxon>
        <taxon>Aspergillus</taxon>
        <taxon>Aspergillus subgen. Fumigati</taxon>
    </lineage>
</organism>
<dbReference type="Gene3D" id="4.10.60.10">
    <property type="entry name" value="Zinc finger, CCHC-type"/>
    <property type="match status" value="1"/>
</dbReference>
<dbReference type="GO" id="GO:0004190">
    <property type="term" value="F:aspartic-type endopeptidase activity"/>
    <property type="evidence" value="ECO:0007669"/>
    <property type="project" value="UniProtKB-KW"/>
</dbReference>
<feature type="compositionally biased region" description="Polar residues" evidence="5">
    <location>
        <begin position="46"/>
        <end position="58"/>
    </location>
</feature>
<dbReference type="Pfam" id="PF25597">
    <property type="entry name" value="SH3_retrovirus"/>
    <property type="match status" value="1"/>
</dbReference>
<feature type="compositionally biased region" description="Low complexity" evidence="5">
    <location>
        <begin position="981"/>
        <end position="997"/>
    </location>
</feature>
<dbReference type="InterPro" id="IPR012337">
    <property type="entry name" value="RNaseH-like_sf"/>
</dbReference>
<feature type="coiled-coil region" evidence="4">
    <location>
        <begin position="237"/>
        <end position="264"/>
    </location>
</feature>
<dbReference type="PROSITE" id="PS50994">
    <property type="entry name" value="INTEGRASE"/>
    <property type="match status" value="1"/>
</dbReference>
<sequence>MPPKASRPRDERGRFTSAAPEARIPGSFDERSDEAAGTEVERGDDSVSTARGSETTGLSVERGDEAASTEHRSERGGEATRSGLNTERSGENTADTEHDERDTEMATDDDAVPAFEGKPPKKLVPFEIEKLDRTNVRGWKNKNETFLELQDCWDVVQHTLRWKEQREMITKLFQDKGWKSADAAARLYILRNIKPEDEVSVQGMKTSGQMWAYLMEKYERRTQVDVTNAIRKVTRWQKDSQMSLEQAMQQLENLNAELTEVSNGEIKINEKMLIILFLDGLPQEYDPIKYSLLGNEKLTRGIVLSRLQQQEGLQERSSTGSTSVNESANRVMNLTCFGCGKKGHIKRNCPKAKEDDQSDDQTEKKSDRKGKEGHGRGRGHKSRGKGKKPYRGSARKADKESETESSESDDQSAESANRVYVKDGYDAQISARYADLICDEMPSRGLTRRDRELVCTSRVRAEDARRVCQDEGQRSARQQSAKQKNKHWIIDGGATCHCTGDIRCFESLDTRYRGRLGTAGKSTEIAGKGVARVPLKNGKYARLRDVLYVPGMKGSLLSTQMLYADGIFNSHDEEGYRFYRKDRKTLATGYNIDRTSYLGWVKSENTLLSKLLNGRREFAYLAKDEPDWVLLHRRFGHPGKPRMKRLAKRIGLTLPVDQVMCETCIQAKSVKKQNRGDIPKETEPLRLVYIDFWGPYDGQYYLSITDSATRFSWVYITDNRRTETVIGILEKWMSREERELGTLLVNIRLDNAREFVALKPWATEKGIDLEFTEPYTPPQNGPAERLNRMLLELARALLLQMQLPKRYWRYAVQMANFIRNRTVFNLAELKKDVKSPYEALYGKQYDLTTLRVPFCKVWFHVETDDKLDPRAREGVFIGYTKSSSQYLILDKKGRVRKVTNPIFMEDQPGFIAREAGERDLANDDAFKRLIYVGDRMQEGENGARPEPAVVADVGSDVQAGHEVELSSPMAEEEYFSSPARASLPEPSQASSPQPESPNLRRSVRTRQPTRALVESQETEQIYGRKNRQERRREEREAQKPRNDSSQVSEAARLRDVANLAVAIELMLGEDDEFALRVDNKMSRYDSQGEERIPIPQTYEEAVNHPVFGRKWREAIGLELRNLIRFGTWQFVKRPVGRSVITCKWVFDVKYGADGRLERFKARLVARGFSQREGLDFEDTFAPVIRLESLRILFAIAAIYGLTAHLLDATNAFVGSKVDKEMYMELPEGLDDHGFGPTEPDQVCEILQSLYGLRQSANLWNQKVKNFVTTIGFKPSTADSSVFINNRGIIIALYVDDILVFGKDTRDIEKVKDKLKSFHIMKDSGLVTKILGIRISWLPKGKGIRLDQEFYAQRILEEFGMMKSKERTIPLSPSTDLNQKSPRLPKVLHSKFRHIIGRLTYLAGGTRLDIQFSVNRLSQHLAEPTKVHLEAVKRILRYIRHTIKYAITYSAKGSDSATGNDILVGYVDASYGNATKGRSTSGYVFILAGGPISWSSRKQPITAMSSSEAEYVAAADGAKQAVWLRHFLHSIQKLGNREATPFYMDNQSAMKLSENPVLHSRSKHIHLRYHAIRDFVDHQEIKPTYIPTKRMVADGLTKASNNEKLGYLVKSLCLDCSG</sequence>
<feature type="region of interest" description="Disordered" evidence="5">
    <location>
        <begin position="1"/>
        <end position="119"/>
    </location>
</feature>
<dbReference type="InterPro" id="IPR057670">
    <property type="entry name" value="SH3_retrovirus"/>
</dbReference>
<protein>
    <submittedName>
        <fullName evidence="8">Uncharacterized protein</fullName>
    </submittedName>
</protein>
<dbReference type="Gene3D" id="3.30.420.10">
    <property type="entry name" value="Ribonuclease H-like superfamily/Ribonuclease H"/>
    <property type="match status" value="1"/>
</dbReference>
<feature type="compositionally biased region" description="Basic and acidic residues" evidence="5">
    <location>
        <begin position="351"/>
        <end position="375"/>
    </location>
</feature>
<feature type="compositionally biased region" description="Polar residues" evidence="5">
    <location>
        <begin position="82"/>
        <end position="93"/>
    </location>
</feature>
<evidence type="ECO:0000256" key="1">
    <source>
        <dbReference type="ARBA" id="ARBA00022750"/>
    </source>
</evidence>
<feature type="region of interest" description="Disordered" evidence="5">
    <location>
        <begin position="969"/>
        <end position="1049"/>
    </location>
</feature>
<evidence type="ECO:0000256" key="5">
    <source>
        <dbReference type="SAM" id="MobiDB-lite"/>
    </source>
</evidence>
<dbReference type="InterPro" id="IPR013103">
    <property type="entry name" value="RVT_2"/>
</dbReference>
<feature type="compositionally biased region" description="Basic residues" evidence="5">
    <location>
        <begin position="376"/>
        <end position="394"/>
    </location>
</feature>
<dbReference type="SUPFAM" id="SSF56672">
    <property type="entry name" value="DNA/RNA polymerases"/>
    <property type="match status" value="1"/>
</dbReference>
<dbReference type="InterPro" id="IPR054722">
    <property type="entry name" value="PolX-like_BBD"/>
</dbReference>
<keyword evidence="1" id="KW-0645">Protease</keyword>
<dbReference type="EMBL" id="JACBAD010001954">
    <property type="protein sequence ID" value="KAF7126011.1"/>
    <property type="molecule type" value="Genomic_DNA"/>
</dbReference>
<dbReference type="InterPro" id="IPR025724">
    <property type="entry name" value="GAG-pre-integrase_dom"/>
</dbReference>
<feature type="domain" description="CCHC-type" evidence="6">
    <location>
        <begin position="336"/>
        <end position="351"/>
    </location>
</feature>
<proteinExistence type="predicted"/>
<feature type="domain" description="Integrase catalytic" evidence="7">
    <location>
        <begin position="680"/>
        <end position="844"/>
    </location>
</feature>
<dbReference type="InterPro" id="IPR001584">
    <property type="entry name" value="Integrase_cat-core"/>
</dbReference>
<keyword evidence="3" id="KW-0862">Zinc</keyword>
<dbReference type="SUPFAM" id="SSF53098">
    <property type="entry name" value="Ribonuclease H-like"/>
    <property type="match status" value="1"/>
</dbReference>
<dbReference type="GO" id="GO:0008270">
    <property type="term" value="F:zinc ion binding"/>
    <property type="evidence" value="ECO:0007669"/>
    <property type="project" value="UniProtKB-KW"/>
</dbReference>
<keyword evidence="2" id="KW-0694">RNA-binding</keyword>
<evidence type="ECO:0000256" key="3">
    <source>
        <dbReference type="PROSITE-ProRule" id="PRU00047"/>
    </source>
</evidence>
<feature type="compositionally biased region" description="Basic and acidic residues" evidence="5">
    <location>
        <begin position="95"/>
        <end position="104"/>
    </location>
</feature>
<dbReference type="PANTHER" id="PTHR11439">
    <property type="entry name" value="GAG-POL-RELATED RETROTRANSPOSON"/>
    <property type="match status" value="1"/>
</dbReference>
<dbReference type="Pfam" id="PF14223">
    <property type="entry name" value="Retrotran_gag_2"/>
    <property type="match status" value="1"/>
</dbReference>
<dbReference type="InterPro" id="IPR036397">
    <property type="entry name" value="RNaseH_sf"/>
</dbReference>
<dbReference type="Pfam" id="PF22936">
    <property type="entry name" value="Pol_BBD"/>
    <property type="match status" value="1"/>
</dbReference>
<gene>
    <name evidence="8" type="ORF">CNMCM5793_002370</name>
</gene>
<keyword evidence="9" id="KW-1185">Reference proteome</keyword>
<dbReference type="InterPro" id="IPR001878">
    <property type="entry name" value="Znf_CCHC"/>
</dbReference>
<dbReference type="Pfam" id="PF07727">
    <property type="entry name" value="RVT_2"/>
    <property type="match status" value="1"/>
</dbReference>
<feature type="compositionally biased region" description="Basic and acidic residues" evidence="5">
    <location>
        <begin position="1030"/>
        <end position="1042"/>
    </location>
</feature>
<dbReference type="PANTHER" id="PTHR11439:SF483">
    <property type="entry name" value="PEPTIDE SYNTHASE GLIP-LIKE, PUTATIVE (AFU_ORTHOLOGUE AFUA_3G12920)-RELATED"/>
    <property type="match status" value="1"/>
</dbReference>
<comment type="caution">
    <text evidence="8">The sequence shown here is derived from an EMBL/GenBank/DDBJ whole genome shotgun (WGS) entry which is preliminary data.</text>
</comment>
<feature type="compositionally biased region" description="Acidic residues" evidence="5">
    <location>
        <begin position="403"/>
        <end position="412"/>
    </location>
</feature>
<evidence type="ECO:0000313" key="9">
    <source>
        <dbReference type="Proteomes" id="UP000630445"/>
    </source>
</evidence>
<dbReference type="Pfam" id="PF13976">
    <property type="entry name" value="gag_pre-integrs"/>
    <property type="match status" value="1"/>
</dbReference>
<feature type="compositionally biased region" description="Basic and acidic residues" evidence="5">
    <location>
        <begin position="61"/>
        <end position="78"/>
    </location>
</feature>
<evidence type="ECO:0000259" key="6">
    <source>
        <dbReference type="PROSITE" id="PS50158"/>
    </source>
</evidence>
<keyword evidence="1" id="KW-0378">Hydrolase</keyword>
<dbReference type="PROSITE" id="PS50158">
    <property type="entry name" value="ZF_CCHC"/>
    <property type="match status" value="1"/>
</dbReference>
<dbReference type="OrthoDB" id="4501190at2759"/>
<dbReference type="GO" id="GO:0003723">
    <property type="term" value="F:RNA binding"/>
    <property type="evidence" value="ECO:0007669"/>
    <property type="project" value="UniProtKB-KW"/>
</dbReference>